<evidence type="ECO:0000313" key="3">
    <source>
        <dbReference type="Proteomes" id="UP000267536"/>
    </source>
</evidence>
<dbReference type="OrthoDB" id="3414915at2"/>
<accession>A0A3N4GHC2</accession>
<dbReference type="EMBL" id="RKMH01000011">
    <property type="protein sequence ID" value="RPA58521.1"/>
    <property type="molecule type" value="Genomic_DNA"/>
</dbReference>
<gene>
    <name evidence="2" type="ORF">EF294_15225</name>
</gene>
<evidence type="ECO:0000259" key="1">
    <source>
        <dbReference type="Pfam" id="PF17885"/>
    </source>
</evidence>
<dbReference type="AlphaFoldDB" id="A0A3N4GHC2"/>
<feature type="domain" description="Styrene monooxygenase StyA putative substrate binding" evidence="1">
    <location>
        <begin position="158"/>
        <end position="273"/>
    </location>
</feature>
<protein>
    <submittedName>
        <fullName evidence="2">Cadherin repeat domain-containing protein</fullName>
    </submittedName>
</protein>
<dbReference type="Proteomes" id="UP000267536">
    <property type="component" value="Unassembled WGS sequence"/>
</dbReference>
<dbReference type="PRINTS" id="PR00411">
    <property type="entry name" value="PNDRDTASEI"/>
</dbReference>
<dbReference type="InterPro" id="IPR041654">
    <property type="entry name" value="StyA_sbd"/>
</dbReference>
<organism evidence="2 3">
    <name type="scientific">Gordonia oryzae</name>
    <dbReference type="NCBI Taxonomy" id="2487349"/>
    <lineage>
        <taxon>Bacteria</taxon>
        <taxon>Bacillati</taxon>
        <taxon>Actinomycetota</taxon>
        <taxon>Actinomycetes</taxon>
        <taxon>Mycobacteriales</taxon>
        <taxon>Gordoniaceae</taxon>
        <taxon>Gordonia</taxon>
    </lineage>
</organism>
<evidence type="ECO:0000313" key="2">
    <source>
        <dbReference type="EMBL" id="RPA58521.1"/>
    </source>
</evidence>
<proteinExistence type="predicted"/>
<name>A0A3N4GHC2_9ACTN</name>
<dbReference type="Pfam" id="PF17885">
    <property type="entry name" value="Smoa_sbd"/>
    <property type="match status" value="1"/>
</dbReference>
<comment type="caution">
    <text evidence="2">The sequence shown here is derived from an EMBL/GenBank/DDBJ whole genome shotgun (WGS) entry which is preliminary data.</text>
</comment>
<dbReference type="SUPFAM" id="SSF51905">
    <property type="entry name" value="FAD/NAD(P)-binding domain"/>
    <property type="match status" value="1"/>
</dbReference>
<keyword evidence="3" id="KW-1185">Reference proteome</keyword>
<dbReference type="Gene3D" id="3.40.50.720">
    <property type="entry name" value="NAD(P)-binding Rossmann-like Domain"/>
    <property type="match status" value="1"/>
</dbReference>
<sequence>MTDQHTGGASRRSVAIVGAGLAGTSAALGFADAGFDVTLYSDRNREELRDKVPATGVGVLFGAPREWDEEIIEDLYEVGNTTGISVRLHAGSGEERADVLAFNPDYGYVAQAVDLRLRADDRLGRVLDRGGRLEVGHIDAARLDEIAGAHDVTLVATGKGGLSALFEVDESRTRYHEPQRRLLQVTLEGVDHGPRTFAYRSREGGQHSLFNLDSDNGEIFVGPFLHKDAGSTWSLIVFAKPDGQWAPLIDNVVDARSARQTVLDIFEKFFPKDAPVVSQLQVIESDPYSWLTGAVTPTVRKAVGHTASGHVVAAIGDTAIAVDPVAGQGAANALIQVAELVKAARARLADDPNAALDERWLINEFEKHWERRGHAATEVTRLYLGDPDFATHLELAFPAAAVNTDIASALFGLLSDPNPLLSLKSRDDVLGFISAVAGEPADDVLARFAPAGEFSAAPEQKETVLA</sequence>
<reference evidence="2 3" key="1">
    <citation type="submission" date="2018-11" db="EMBL/GenBank/DDBJ databases">
        <title>Draft genome sequence of Gordonia sp. RS15-1S isolated from rice stems.</title>
        <authorList>
            <person name="Muangham S."/>
        </authorList>
    </citation>
    <scope>NUCLEOTIDE SEQUENCE [LARGE SCALE GENOMIC DNA]</scope>
    <source>
        <strain evidence="2 3">RS15-1S</strain>
    </source>
</reference>
<dbReference type="InterPro" id="IPR036188">
    <property type="entry name" value="FAD/NAD-bd_sf"/>
</dbReference>
<dbReference type="Gene3D" id="3.50.50.60">
    <property type="entry name" value="FAD/NAD(P)-binding domain"/>
    <property type="match status" value="2"/>
</dbReference>
<dbReference type="RefSeq" id="WP_123931513.1">
    <property type="nucleotide sequence ID" value="NZ_JBPSDP010000011.1"/>
</dbReference>